<keyword evidence="1" id="KW-0732">Signal</keyword>
<dbReference type="Proteomes" id="UP000319148">
    <property type="component" value="Unassembled WGS sequence"/>
</dbReference>
<accession>A0A501PQ26</accession>
<gene>
    <name evidence="2" type="ORF">FIV46_06670</name>
</gene>
<dbReference type="EMBL" id="VFIY01000005">
    <property type="protein sequence ID" value="TPD61886.1"/>
    <property type="molecule type" value="Genomic_DNA"/>
</dbReference>
<feature type="chain" id="PRO_5021410002" evidence="1">
    <location>
        <begin position="29"/>
        <end position="261"/>
    </location>
</feature>
<evidence type="ECO:0000313" key="3">
    <source>
        <dbReference type="Proteomes" id="UP000319148"/>
    </source>
</evidence>
<dbReference type="OrthoDB" id="5880116at2"/>
<evidence type="ECO:0000313" key="2">
    <source>
        <dbReference type="EMBL" id="TPD61886.1"/>
    </source>
</evidence>
<dbReference type="PIRSF" id="PIRSF028069">
    <property type="entry name" value="UCP028069"/>
    <property type="match status" value="1"/>
</dbReference>
<organism evidence="2 3">
    <name type="scientific">Emcibacter nanhaiensis</name>
    <dbReference type="NCBI Taxonomy" id="1505037"/>
    <lineage>
        <taxon>Bacteria</taxon>
        <taxon>Pseudomonadati</taxon>
        <taxon>Pseudomonadota</taxon>
        <taxon>Alphaproteobacteria</taxon>
        <taxon>Emcibacterales</taxon>
        <taxon>Emcibacteraceae</taxon>
        <taxon>Emcibacter</taxon>
    </lineage>
</organism>
<proteinExistence type="predicted"/>
<evidence type="ECO:0000256" key="1">
    <source>
        <dbReference type="SAM" id="SignalP"/>
    </source>
</evidence>
<feature type="signal peptide" evidence="1">
    <location>
        <begin position="1"/>
        <end position="28"/>
    </location>
</feature>
<dbReference type="Pfam" id="PF11932">
    <property type="entry name" value="DUF3450"/>
    <property type="match status" value="1"/>
</dbReference>
<dbReference type="InterPro" id="IPR016866">
    <property type="entry name" value="UCP028069"/>
</dbReference>
<dbReference type="RefSeq" id="WP_139939709.1">
    <property type="nucleotide sequence ID" value="NZ_JBHSYP010000003.1"/>
</dbReference>
<name>A0A501PQ26_9PROT</name>
<sequence length="261" mass="29016">MIKHRVRTIVLSAAAAGALVLGIGAAGATELQDVLKEGEAANKIAQESQKRIDGIVEETDKIVAQYKAVVKTVEGLKIYNAQLQRQIDNQKAMMEDLNASIKQVTYVKRQITPTMVKMVDALEQFVKHDIPFQKQTRLDSIERLKELMDDPSVDASEKFRSVFEAYQIESDYGRALVSYTDSIDVDGTSREVEFLQIGRVALVYQTKDGKISGAWNKDTKQFEILPDSYNSSIAQALKVANKQAAADRLLKLPILAPEQAK</sequence>
<dbReference type="SUPFAM" id="SSF58104">
    <property type="entry name" value="Methyl-accepting chemotaxis protein (MCP) signaling domain"/>
    <property type="match status" value="1"/>
</dbReference>
<reference evidence="3" key="1">
    <citation type="submission" date="2019-06" db="EMBL/GenBank/DDBJ databases">
        <title>The complete genome of Emcibacter congregatus ZYLT.</title>
        <authorList>
            <person name="Zhao Z."/>
        </authorList>
    </citation>
    <scope>NUCLEOTIDE SEQUENCE [LARGE SCALE GENOMIC DNA]</scope>
    <source>
        <strain evidence="3">MCCC 1A06723</strain>
    </source>
</reference>
<protein>
    <submittedName>
        <fullName evidence="2">DUF3450 domain-containing protein</fullName>
    </submittedName>
</protein>
<keyword evidence="3" id="KW-1185">Reference proteome</keyword>
<comment type="caution">
    <text evidence="2">The sequence shown here is derived from an EMBL/GenBank/DDBJ whole genome shotgun (WGS) entry which is preliminary data.</text>
</comment>
<dbReference type="AlphaFoldDB" id="A0A501PQ26"/>